<gene>
    <name evidence="2" type="ORF">CR103_03385</name>
</gene>
<dbReference type="EMBL" id="PDOB01000003">
    <property type="protein sequence ID" value="PIL41275.1"/>
    <property type="molecule type" value="Genomic_DNA"/>
</dbReference>
<reference evidence="2 3" key="1">
    <citation type="submission" date="2017-10" db="EMBL/GenBank/DDBJ databases">
        <title>Massilia psychrophilum sp. nov., a novel purple-pigmented bacterium isolated from Tianshan glacier, Xinjiang Municipality, China.</title>
        <authorList>
            <person name="Wang H."/>
        </authorList>
    </citation>
    <scope>NUCLEOTIDE SEQUENCE [LARGE SCALE GENOMIC DNA]</scope>
    <source>
        <strain evidence="2 3">JCM 30813</strain>
    </source>
</reference>
<evidence type="ECO:0000313" key="3">
    <source>
        <dbReference type="Proteomes" id="UP000228593"/>
    </source>
</evidence>
<proteinExistence type="predicted"/>
<keyword evidence="3" id="KW-1185">Reference proteome</keyword>
<evidence type="ECO:0000313" key="2">
    <source>
        <dbReference type="EMBL" id="PIL41275.1"/>
    </source>
</evidence>
<dbReference type="AlphaFoldDB" id="A0A2G8T5D8"/>
<comment type="caution">
    <text evidence="2">The sequence shown here is derived from an EMBL/GenBank/DDBJ whole genome shotgun (WGS) entry which is preliminary data.</text>
</comment>
<name>A0A2G8T5D8_9BURK</name>
<dbReference type="Proteomes" id="UP000228593">
    <property type="component" value="Unassembled WGS sequence"/>
</dbReference>
<evidence type="ECO:0000256" key="1">
    <source>
        <dbReference type="SAM" id="MobiDB-lite"/>
    </source>
</evidence>
<protein>
    <submittedName>
        <fullName evidence="2">Uncharacterized protein</fullName>
    </submittedName>
</protein>
<accession>A0A2G8T5D8</accession>
<sequence>MGAPPRRRFAARQHWRRIGPVAVIVALVALVVLFAWLTHEEGAAPAPGSAAAAAAAPGRQIFGRIDSGAASGRPAAAPGRRARLVENLQLADRTFCSYRNSTRYPHTSRPIAEQPDQVYPNAPVIDTQAMRQGSGASDPNVQIQASQSRVYMAAGETVSFSLRALDTGGQVLPLMVTRAVAQGITFKGSRAAAQVALSFADDGAGADAFAGDGAVAAVLAPAQTGLASFNGTIRAEVRYSVGGNAGSVLFDVIYSPELPARWTGQVREALEDGSLNFYLKAEVRQAGRYVVSGRVDDARGKPFALVSSNDVLDAGPNEVRLTMFGKLLRDQEAALPLTLRDVDGYLLKENADPDRALMPRLEGKVFTGKPHPLPAFSDAEWQGEERSRYLAEFGKDLARARSELAGFDPSAPLPPSECAKTENR</sequence>
<feature type="region of interest" description="Disordered" evidence="1">
    <location>
        <begin position="404"/>
        <end position="424"/>
    </location>
</feature>
<organism evidence="2 3">
    <name type="scientific">Massilia psychrophila</name>
    <dbReference type="NCBI Taxonomy" id="1603353"/>
    <lineage>
        <taxon>Bacteria</taxon>
        <taxon>Pseudomonadati</taxon>
        <taxon>Pseudomonadota</taxon>
        <taxon>Betaproteobacteria</taxon>
        <taxon>Burkholderiales</taxon>
        <taxon>Oxalobacteraceae</taxon>
        <taxon>Telluria group</taxon>
        <taxon>Massilia</taxon>
    </lineage>
</organism>